<feature type="compositionally biased region" description="Basic residues" evidence="4">
    <location>
        <begin position="255"/>
        <end position="274"/>
    </location>
</feature>
<dbReference type="InterPro" id="IPR023346">
    <property type="entry name" value="Lysozyme-like_dom_sf"/>
</dbReference>
<feature type="non-terminal residue" evidence="6">
    <location>
        <position position="1"/>
    </location>
</feature>
<dbReference type="InterPro" id="IPR001916">
    <property type="entry name" value="Glyco_hydro_22"/>
</dbReference>
<dbReference type="InterPro" id="IPR019799">
    <property type="entry name" value="Glyco_hydro_22_CS"/>
</dbReference>
<evidence type="ECO:0000259" key="5">
    <source>
        <dbReference type="PROSITE" id="PS00128"/>
    </source>
</evidence>
<comment type="caution">
    <text evidence="6">The sequence shown here is derived from an EMBL/GenBank/DDBJ whole genome shotgun (WGS) entry which is preliminary data.</text>
</comment>
<dbReference type="GO" id="GO:0031640">
    <property type="term" value="P:killing of cells of another organism"/>
    <property type="evidence" value="ECO:0007669"/>
    <property type="project" value="UniProtKB-KW"/>
</dbReference>
<dbReference type="EMBL" id="JAATIS010000859">
    <property type="protein sequence ID" value="KAG2467466.1"/>
    <property type="molecule type" value="Genomic_DNA"/>
</dbReference>
<dbReference type="GO" id="GO:0042742">
    <property type="term" value="P:defense response to bacterium"/>
    <property type="evidence" value="ECO:0007669"/>
    <property type="project" value="UniProtKB-KW"/>
</dbReference>
<dbReference type="Gene3D" id="1.10.530.10">
    <property type="match status" value="1"/>
</dbReference>
<keyword evidence="2" id="KW-0081">Bacteriolytic enzyme</keyword>
<keyword evidence="3" id="KW-1015">Disulfide bond</keyword>
<evidence type="ECO:0000313" key="6">
    <source>
        <dbReference type="EMBL" id="KAG2467466.1"/>
    </source>
</evidence>
<gene>
    <name evidence="6" type="primary">Lyz_1</name>
    <name evidence="6" type="ORF">GTO96_0010125</name>
</gene>
<evidence type="ECO:0000256" key="1">
    <source>
        <dbReference type="ARBA" id="ARBA00012732"/>
    </source>
</evidence>
<feature type="domain" description="Glycosyl hydrolases family 22 (GH22)" evidence="5">
    <location>
        <begin position="320"/>
        <end position="338"/>
    </location>
</feature>
<dbReference type="PANTHER" id="PTHR11407:SF63">
    <property type="entry name" value="LYSOZYME C"/>
    <property type="match status" value="1"/>
</dbReference>
<dbReference type="PANTHER" id="PTHR11407">
    <property type="entry name" value="LYSOZYME C"/>
    <property type="match status" value="1"/>
</dbReference>
<dbReference type="EC" id="3.2.1.17" evidence="1"/>
<feature type="non-terminal residue" evidence="6">
    <location>
        <position position="415"/>
    </location>
</feature>
<protein>
    <recommendedName>
        <fullName evidence="1">lysozyme</fullName>
        <ecNumber evidence="1">3.2.1.17</ecNumber>
    </recommendedName>
</protein>
<evidence type="ECO:0000256" key="2">
    <source>
        <dbReference type="ARBA" id="ARBA00022638"/>
    </source>
</evidence>
<dbReference type="Proteomes" id="UP000886611">
    <property type="component" value="Unassembled WGS sequence"/>
</dbReference>
<sequence length="415" mass="46181">MGLELLKRPALPLPSITFVMRHLSVTAAAILALAALATLPPLTDARLVPKCELYADLLFPRGSQERRMSRDIVAKVICFVSKTSGFNTNAVTPVHGPGEKRPKPQSDFNEMPVVEERQGHGRRAKRSREDSDSRDNSESSGMESEDKDQMFNGFQPNRRDRERGPPSKQGDKENRRRQKRSMPSSEEGDASGMGSEENHHMPNKFKPDKGDHKYERSRQQQGGRRINKRSVQSSEEGDASGMGSPEKHEDASKGQKAKPGKGFKDERRRKRPRRSISSEDVMESSGMPPEDHSVQTPRLLGIFQINSQLACGNGKPEGICHLKCEQLLDDNIQDDITCLKIIHEKCAEPELLRLADEPSDSTMKTYLSAALLLAAVFLLDTADCRVLSKCDMASQLNAALKDLPQFTPQILAKSK</sequence>
<dbReference type="SUPFAM" id="SSF53955">
    <property type="entry name" value="Lysozyme-like"/>
    <property type="match status" value="1"/>
</dbReference>
<evidence type="ECO:0000256" key="4">
    <source>
        <dbReference type="SAM" id="MobiDB-lite"/>
    </source>
</evidence>
<reference evidence="6 7" key="1">
    <citation type="journal article" date="2021" name="Cell">
        <title>Tracing the genetic footprints of vertebrate landing in non-teleost ray-finned fishes.</title>
        <authorList>
            <person name="Bi X."/>
            <person name="Wang K."/>
            <person name="Yang L."/>
            <person name="Pan H."/>
            <person name="Jiang H."/>
            <person name="Wei Q."/>
            <person name="Fang M."/>
            <person name="Yu H."/>
            <person name="Zhu C."/>
            <person name="Cai Y."/>
            <person name="He Y."/>
            <person name="Gan X."/>
            <person name="Zeng H."/>
            <person name="Yu D."/>
            <person name="Zhu Y."/>
            <person name="Jiang H."/>
            <person name="Qiu Q."/>
            <person name="Yang H."/>
            <person name="Zhang Y.E."/>
            <person name="Wang W."/>
            <person name="Zhu M."/>
            <person name="He S."/>
            <person name="Zhang G."/>
        </authorList>
    </citation>
    <scope>NUCLEOTIDE SEQUENCE [LARGE SCALE GENOMIC DNA]</scope>
    <source>
        <strain evidence="6">Bchr_013</strain>
    </source>
</reference>
<evidence type="ECO:0000256" key="3">
    <source>
        <dbReference type="ARBA" id="ARBA00023157"/>
    </source>
</evidence>
<feature type="compositionally biased region" description="Basic and acidic residues" evidence="4">
    <location>
        <begin position="196"/>
        <end position="218"/>
    </location>
</feature>
<name>A0A8X7XFT1_POLSE</name>
<dbReference type="AlphaFoldDB" id="A0A8X7XFT1"/>
<keyword evidence="7" id="KW-1185">Reference proteome</keyword>
<dbReference type="Pfam" id="PF00062">
    <property type="entry name" value="Lys"/>
    <property type="match status" value="1"/>
</dbReference>
<feature type="region of interest" description="Disordered" evidence="4">
    <location>
        <begin position="88"/>
        <end position="294"/>
    </location>
</feature>
<keyword evidence="2" id="KW-0929">Antimicrobial</keyword>
<organism evidence="6 7">
    <name type="scientific">Polypterus senegalus</name>
    <name type="common">Senegal bichir</name>
    <dbReference type="NCBI Taxonomy" id="55291"/>
    <lineage>
        <taxon>Eukaryota</taxon>
        <taxon>Metazoa</taxon>
        <taxon>Chordata</taxon>
        <taxon>Craniata</taxon>
        <taxon>Vertebrata</taxon>
        <taxon>Euteleostomi</taxon>
        <taxon>Actinopterygii</taxon>
        <taxon>Polypteriformes</taxon>
        <taxon>Polypteridae</taxon>
        <taxon>Polypterus</taxon>
    </lineage>
</organism>
<feature type="compositionally biased region" description="Basic and acidic residues" evidence="4">
    <location>
        <begin position="157"/>
        <end position="174"/>
    </location>
</feature>
<accession>A0A8X7XFT1</accession>
<dbReference type="GO" id="GO:0003796">
    <property type="term" value="F:lysozyme activity"/>
    <property type="evidence" value="ECO:0007669"/>
    <property type="project" value="UniProtKB-EC"/>
</dbReference>
<proteinExistence type="predicted"/>
<evidence type="ECO:0000313" key="7">
    <source>
        <dbReference type="Proteomes" id="UP000886611"/>
    </source>
</evidence>
<dbReference type="PROSITE" id="PS00128">
    <property type="entry name" value="GLYCOSYL_HYDROL_F22_1"/>
    <property type="match status" value="1"/>
</dbReference>
<feature type="compositionally biased region" description="Basic and acidic residues" evidence="4">
    <location>
        <begin position="127"/>
        <end position="137"/>
    </location>
</feature>